<dbReference type="PROSITE" id="PS51257">
    <property type="entry name" value="PROKAR_LIPOPROTEIN"/>
    <property type="match status" value="1"/>
</dbReference>
<keyword evidence="2" id="KW-1185">Reference proteome</keyword>
<evidence type="ECO:0000313" key="2">
    <source>
        <dbReference type="Proteomes" id="UP000546162"/>
    </source>
</evidence>
<dbReference type="AlphaFoldDB" id="A0A7W7GRJ2"/>
<dbReference type="Proteomes" id="UP000546162">
    <property type="component" value="Unassembled WGS sequence"/>
</dbReference>
<organism evidence="1 2">
    <name type="scientific">Actinoplanes octamycinicus</name>
    <dbReference type="NCBI Taxonomy" id="135948"/>
    <lineage>
        <taxon>Bacteria</taxon>
        <taxon>Bacillati</taxon>
        <taxon>Actinomycetota</taxon>
        <taxon>Actinomycetes</taxon>
        <taxon>Micromonosporales</taxon>
        <taxon>Micromonosporaceae</taxon>
        <taxon>Actinoplanes</taxon>
    </lineage>
</organism>
<dbReference type="PROSITE" id="PS51318">
    <property type="entry name" value="TAT"/>
    <property type="match status" value="1"/>
</dbReference>
<accession>A0A7W7GRJ2</accession>
<protein>
    <submittedName>
        <fullName evidence="1">Uncharacterized protein</fullName>
    </submittedName>
</protein>
<proteinExistence type="predicted"/>
<comment type="caution">
    <text evidence="1">The sequence shown here is derived from an EMBL/GenBank/DDBJ whole genome shotgun (WGS) entry which is preliminary data.</text>
</comment>
<reference evidence="1 2" key="1">
    <citation type="submission" date="2020-08" db="EMBL/GenBank/DDBJ databases">
        <title>Sequencing the genomes of 1000 actinobacteria strains.</title>
        <authorList>
            <person name="Klenk H.-P."/>
        </authorList>
    </citation>
    <scope>NUCLEOTIDE SEQUENCE [LARGE SCALE GENOMIC DNA]</scope>
    <source>
        <strain evidence="1 2">DSM 45809</strain>
    </source>
</reference>
<dbReference type="EMBL" id="JACHNB010000001">
    <property type="protein sequence ID" value="MBB4736943.1"/>
    <property type="molecule type" value="Genomic_DNA"/>
</dbReference>
<dbReference type="InterPro" id="IPR006311">
    <property type="entry name" value="TAT_signal"/>
</dbReference>
<gene>
    <name evidence="1" type="ORF">BJY16_000402</name>
</gene>
<name>A0A7W7GRJ2_9ACTN</name>
<sequence>MRMSDAGHTRRRVLGATGGLAGAVTLGGCGLFGDDEPEPAPAPDPLQPVLDEALALAGAYQRLAVTQPRLAPIAEAHRAHATELAKVIGATLPSGSAAPSAAAVPGTVAALRTAELAAQKTAVAACRAAPAERAALVGSIAAARATHAEALR</sequence>
<evidence type="ECO:0000313" key="1">
    <source>
        <dbReference type="EMBL" id="MBB4736943.1"/>
    </source>
</evidence>